<dbReference type="AlphaFoldDB" id="A0A0R1RLC9"/>
<feature type="transmembrane region" description="Helical" evidence="2">
    <location>
        <begin position="78"/>
        <end position="102"/>
    </location>
</feature>
<keyword evidence="5" id="KW-1185">Reference proteome</keyword>
<dbReference type="Gene3D" id="1.10.260.40">
    <property type="entry name" value="lambda repressor-like DNA-binding domains"/>
    <property type="match status" value="1"/>
</dbReference>
<dbReference type="STRING" id="1114972.FD35_GL002738"/>
<feature type="domain" description="HTH cro/C1-type" evidence="3">
    <location>
        <begin position="7"/>
        <end position="61"/>
    </location>
</feature>
<keyword evidence="2" id="KW-0472">Membrane</keyword>
<dbReference type="SMART" id="SM00530">
    <property type="entry name" value="HTH_XRE"/>
    <property type="match status" value="1"/>
</dbReference>
<dbReference type="CDD" id="cd00093">
    <property type="entry name" value="HTH_XRE"/>
    <property type="match status" value="1"/>
</dbReference>
<gene>
    <name evidence="4" type="ORF">FD35_GL002738</name>
</gene>
<proteinExistence type="predicted"/>
<dbReference type="Proteomes" id="UP000051999">
    <property type="component" value="Unassembled WGS sequence"/>
</dbReference>
<comment type="caution">
    <text evidence="4">The sequence shown here is derived from an EMBL/GenBank/DDBJ whole genome shotgun (WGS) entry which is preliminary data.</text>
</comment>
<dbReference type="SUPFAM" id="SSF47413">
    <property type="entry name" value="lambda repressor-like DNA-binding domains"/>
    <property type="match status" value="1"/>
</dbReference>
<keyword evidence="2" id="KW-1133">Transmembrane helix</keyword>
<feature type="transmembrane region" description="Helical" evidence="2">
    <location>
        <begin position="114"/>
        <end position="136"/>
    </location>
</feature>
<sequence length="179" mass="19800">MELATALKAARQRANLSQQAVADELHISRQSISKWETGKTLPDIENLIRLSTLFDLSLDDLIKGDTTMMTKISHDSKVFTILKIVLATLVLTIVFALTIAFTLVQLVPGTVHPILVYVPILFSLIVPVGALLYMLINIRKQPSRGMKIALVLALAGVLCVFTLRILATFFQLPYLTDII</sequence>
<dbReference type="PATRIC" id="fig|1114972.6.peg.2806"/>
<evidence type="ECO:0000259" key="3">
    <source>
        <dbReference type="PROSITE" id="PS50943"/>
    </source>
</evidence>
<keyword evidence="1" id="KW-0238">DNA-binding</keyword>
<dbReference type="Pfam" id="PF01381">
    <property type="entry name" value="HTH_3"/>
    <property type="match status" value="1"/>
</dbReference>
<dbReference type="GO" id="GO:0003677">
    <property type="term" value="F:DNA binding"/>
    <property type="evidence" value="ECO:0007669"/>
    <property type="project" value="UniProtKB-KW"/>
</dbReference>
<dbReference type="eggNOG" id="COG1476">
    <property type="taxonomic scope" value="Bacteria"/>
</dbReference>
<feature type="transmembrane region" description="Helical" evidence="2">
    <location>
        <begin position="148"/>
        <end position="170"/>
    </location>
</feature>
<reference evidence="4 5" key="1">
    <citation type="journal article" date="2015" name="Genome Announc.">
        <title>Expanding the biotechnology potential of lactobacilli through comparative genomics of 213 strains and associated genera.</title>
        <authorList>
            <person name="Sun Z."/>
            <person name="Harris H.M."/>
            <person name="McCann A."/>
            <person name="Guo C."/>
            <person name="Argimon S."/>
            <person name="Zhang W."/>
            <person name="Yang X."/>
            <person name="Jeffery I.B."/>
            <person name="Cooney J.C."/>
            <person name="Kagawa T.F."/>
            <person name="Liu W."/>
            <person name="Song Y."/>
            <person name="Salvetti E."/>
            <person name="Wrobel A."/>
            <person name="Rasinkangas P."/>
            <person name="Parkhill J."/>
            <person name="Rea M.C."/>
            <person name="O'Sullivan O."/>
            <person name="Ritari J."/>
            <person name="Douillard F.P."/>
            <person name="Paul Ross R."/>
            <person name="Yang R."/>
            <person name="Briner A.E."/>
            <person name="Felis G.E."/>
            <person name="de Vos W.M."/>
            <person name="Barrangou R."/>
            <person name="Klaenhammer T.R."/>
            <person name="Caufield P.W."/>
            <person name="Cui Y."/>
            <person name="Zhang H."/>
            <person name="O'Toole P.W."/>
        </authorList>
    </citation>
    <scope>NUCLEOTIDE SEQUENCE [LARGE SCALE GENOMIC DNA]</scope>
    <source>
        <strain evidence="4 5">DSM 15814</strain>
    </source>
</reference>
<organism evidence="4 5">
    <name type="scientific">Furfurilactobacillus rossiae DSM 15814</name>
    <dbReference type="NCBI Taxonomy" id="1114972"/>
    <lineage>
        <taxon>Bacteria</taxon>
        <taxon>Bacillati</taxon>
        <taxon>Bacillota</taxon>
        <taxon>Bacilli</taxon>
        <taxon>Lactobacillales</taxon>
        <taxon>Lactobacillaceae</taxon>
        <taxon>Furfurilactobacillus</taxon>
    </lineage>
</organism>
<evidence type="ECO:0000256" key="1">
    <source>
        <dbReference type="ARBA" id="ARBA00023125"/>
    </source>
</evidence>
<dbReference type="PANTHER" id="PTHR46558:SF15">
    <property type="entry name" value="HELIX-TURN-HELIX DOMAIN PROTEIN"/>
    <property type="match status" value="1"/>
</dbReference>
<name>A0A0R1RLC9_9LACO</name>
<dbReference type="InterPro" id="IPR001387">
    <property type="entry name" value="Cro/C1-type_HTH"/>
</dbReference>
<protein>
    <recommendedName>
        <fullName evidence="3">HTH cro/C1-type domain-containing protein</fullName>
    </recommendedName>
</protein>
<evidence type="ECO:0000313" key="5">
    <source>
        <dbReference type="Proteomes" id="UP000051999"/>
    </source>
</evidence>
<dbReference type="InterPro" id="IPR010982">
    <property type="entry name" value="Lambda_DNA-bd_dom_sf"/>
</dbReference>
<accession>A0A0R1RLC9</accession>
<evidence type="ECO:0000256" key="2">
    <source>
        <dbReference type="SAM" id="Phobius"/>
    </source>
</evidence>
<evidence type="ECO:0000313" key="4">
    <source>
        <dbReference type="EMBL" id="KRL54395.1"/>
    </source>
</evidence>
<dbReference type="PANTHER" id="PTHR46558">
    <property type="entry name" value="TRACRIPTIONAL REGULATORY PROTEIN-RELATED-RELATED"/>
    <property type="match status" value="1"/>
</dbReference>
<keyword evidence="2" id="KW-0812">Transmembrane</keyword>
<dbReference type="PROSITE" id="PS50943">
    <property type="entry name" value="HTH_CROC1"/>
    <property type="match status" value="1"/>
</dbReference>
<dbReference type="OrthoDB" id="9805856at2"/>
<dbReference type="EMBL" id="AZFF01000009">
    <property type="protein sequence ID" value="KRL54395.1"/>
    <property type="molecule type" value="Genomic_DNA"/>
</dbReference>
<dbReference type="RefSeq" id="WP_017260931.1">
    <property type="nucleotide sequence ID" value="NZ_AUAW01000009.1"/>
</dbReference>